<dbReference type="EMBL" id="PCRK01000073">
    <property type="protein sequence ID" value="PIP19381.1"/>
    <property type="molecule type" value="Genomic_DNA"/>
</dbReference>
<name>A0A2G9YLJ9_9BACT</name>
<dbReference type="Pfam" id="PF19538">
    <property type="entry name" value="DUF6062"/>
    <property type="match status" value="1"/>
</dbReference>
<evidence type="ECO:0000313" key="1">
    <source>
        <dbReference type="EMBL" id="PIP19381.1"/>
    </source>
</evidence>
<comment type="caution">
    <text evidence="1">The sequence shown here is derived from an EMBL/GenBank/DDBJ whole genome shotgun (WGS) entry which is preliminary data.</text>
</comment>
<dbReference type="Proteomes" id="UP000231292">
    <property type="component" value="Unassembled WGS sequence"/>
</dbReference>
<accession>A0A2G9YLJ9</accession>
<dbReference type="InterPro" id="IPR045706">
    <property type="entry name" value="DUF6062"/>
</dbReference>
<reference evidence="1 2" key="1">
    <citation type="submission" date="2017-09" db="EMBL/GenBank/DDBJ databases">
        <title>Depth-based differentiation of microbial function through sediment-hosted aquifers and enrichment of novel symbionts in the deep terrestrial subsurface.</title>
        <authorList>
            <person name="Probst A.J."/>
            <person name="Ladd B."/>
            <person name="Jarett J.K."/>
            <person name="Geller-Mcgrath D.E."/>
            <person name="Sieber C.M."/>
            <person name="Emerson J.B."/>
            <person name="Anantharaman K."/>
            <person name="Thomas B.C."/>
            <person name="Malmstrom R."/>
            <person name="Stieglmeier M."/>
            <person name="Klingl A."/>
            <person name="Woyke T."/>
            <person name="Ryan C.M."/>
            <person name="Banfield J.F."/>
        </authorList>
    </citation>
    <scope>NUCLEOTIDE SEQUENCE [LARGE SCALE GENOMIC DNA]</scope>
    <source>
        <strain evidence="1">CG23_combo_of_CG06-09_8_20_14_all_41_10</strain>
    </source>
</reference>
<evidence type="ECO:0000313" key="2">
    <source>
        <dbReference type="Proteomes" id="UP000231292"/>
    </source>
</evidence>
<gene>
    <name evidence="1" type="ORF">COX41_03205</name>
</gene>
<protein>
    <submittedName>
        <fullName evidence="1">Uncharacterized protein</fullName>
    </submittedName>
</protein>
<sequence>MATKHTTYFNLLDALKEQGCHVCFVIKKNAQKFMVDFLYESVNDSDLRKEIKESVGFCNRHAWQFHKFGDGFGLGIVYEDLMRLILKRLEEVDGSSASLKAILKQLDKDEQAKKSCIVCKEEKDVEGRYISVFLDNFDDPELKFAYENSFGLCLRHLNLAIKKNKNKKLTNEIIAFEAAKFNGLIAEVKEFLRKHDYRFSKEKFGKEGDSWIRAIEKLIGKEGVY</sequence>
<organism evidence="1 2">
    <name type="scientific">Candidatus Sherwoodlollariibacterium unditelluris</name>
    <dbReference type="NCBI Taxonomy" id="1974757"/>
    <lineage>
        <taxon>Bacteria</taxon>
        <taxon>Pseudomonadati</taxon>
        <taxon>Candidatus Omnitrophota</taxon>
        <taxon>Candidatus Sherwoodlollariibacterium</taxon>
    </lineage>
</organism>
<proteinExistence type="predicted"/>
<dbReference type="AlphaFoldDB" id="A0A2G9YLJ9"/>